<evidence type="ECO:0000313" key="2">
    <source>
        <dbReference type="EMBL" id="KAK1925173.1"/>
    </source>
</evidence>
<reference evidence="2" key="1">
    <citation type="submission" date="2023-02" db="EMBL/GenBank/DDBJ databases">
        <title>Identification and recombinant expression of a fungal hydrolase from Papiliotrema laurentii that hydrolyzes apple cutin and clears colloidal polyester polyurethane.</title>
        <authorList>
            <consortium name="DOE Joint Genome Institute"/>
            <person name="Roman V.A."/>
            <person name="Bojanowski C."/>
            <person name="Crable B.R."/>
            <person name="Wagner D.N."/>
            <person name="Hung C.S."/>
            <person name="Nadeau L.J."/>
            <person name="Schratz L."/>
            <person name="Haridas S."/>
            <person name="Pangilinan J."/>
            <person name="Lipzen A."/>
            <person name="Na H."/>
            <person name="Yan M."/>
            <person name="Ng V."/>
            <person name="Grigoriev I.V."/>
            <person name="Spatafora J.W."/>
            <person name="Barlow D."/>
            <person name="Biffinger J."/>
            <person name="Kelley-Loughnane N."/>
            <person name="Varaljay V.A."/>
            <person name="Crookes-Goodson W.J."/>
        </authorList>
    </citation>
    <scope>NUCLEOTIDE SEQUENCE</scope>
    <source>
        <strain evidence="2">5307AH</strain>
    </source>
</reference>
<protein>
    <submittedName>
        <fullName evidence="2">Uncharacterized protein</fullName>
    </submittedName>
</protein>
<feature type="region of interest" description="Disordered" evidence="1">
    <location>
        <begin position="431"/>
        <end position="461"/>
    </location>
</feature>
<sequence length="492" mass="54344">MAVPFPMDAASGRRRAPHFFFNSSRTSPALSPLDRPPNSAAHLAIQTDDIDLNESGQAGRRHTFHGQSPISPFPSYPSTPGQSRRPSVPSPAVCGTMIDYDTPEAWFPRTMHMDDGDISPLPSPLVEQHHVNACLELHRTLYRGQGNLQGNPSSWREHAPAIQHVVERLIDADCRYDHPLVRISSRQAVLTHFVLLHLCSTGYVPSLTPSNIIHVVSNLTSHIRQSVLGGVDRERSHDIESHPVDLVDLKGKKKMVNPDWLAAAGKMEGDVKQDQGHWWRLWDVSANCVDIGTLHSQNGNNFTLIEHVVTLTLFPTLVKRRTLHDADFHSPASSLSSLPDATNRPFTERLISAIAEELDYLFRWDLPVSTVVRFNEDGKATQIRDTVDVCDLVETFVPLVKRLGWLTRRLTGYISSSIGSVAMSTILPSTSETASSSGKQLASPIGLGLDRPPARSTSSNLVRQVYQRQQSSAYNSLGLEGIAPDSHIFTPT</sequence>
<feature type="region of interest" description="Disordered" evidence="1">
    <location>
        <begin position="56"/>
        <end position="93"/>
    </location>
</feature>
<dbReference type="Proteomes" id="UP001182556">
    <property type="component" value="Unassembled WGS sequence"/>
</dbReference>
<feature type="compositionally biased region" description="Polar residues" evidence="1">
    <location>
        <begin position="431"/>
        <end position="440"/>
    </location>
</feature>
<evidence type="ECO:0000313" key="3">
    <source>
        <dbReference type="Proteomes" id="UP001182556"/>
    </source>
</evidence>
<comment type="caution">
    <text evidence="2">The sequence shown here is derived from an EMBL/GenBank/DDBJ whole genome shotgun (WGS) entry which is preliminary data.</text>
</comment>
<accession>A0AAD9FS46</accession>
<organism evidence="2 3">
    <name type="scientific">Papiliotrema laurentii</name>
    <name type="common">Cryptococcus laurentii</name>
    <dbReference type="NCBI Taxonomy" id="5418"/>
    <lineage>
        <taxon>Eukaryota</taxon>
        <taxon>Fungi</taxon>
        <taxon>Dikarya</taxon>
        <taxon>Basidiomycota</taxon>
        <taxon>Agaricomycotina</taxon>
        <taxon>Tremellomycetes</taxon>
        <taxon>Tremellales</taxon>
        <taxon>Rhynchogastremaceae</taxon>
        <taxon>Papiliotrema</taxon>
    </lineage>
</organism>
<dbReference type="AlphaFoldDB" id="A0AAD9FS46"/>
<keyword evidence="3" id="KW-1185">Reference proteome</keyword>
<gene>
    <name evidence="2" type="ORF">DB88DRAFT_488157</name>
</gene>
<name>A0AAD9FS46_PAPLA</name>
<proteinExistence type="predicted"/>
<dbReference type="EMBL" id="JAODAN010000004">
    <property type="protein sequence ID" value="KAK1925173.1"/>
    <property type="molecule type" value="Genomic_DNA"/>
</dbReference>
<evidence type="ECO:0000256" key="1">
    <source>
        <dbReference type="SAM" id="MobiDB-lite"/>
    </source>
</evidence>